<evidence type="ECO:0000256" key="1">
    <source>
        <dbReference type="SAM" id="MobiDB-lite"/>
    </source>
</evidence>
<sequence length="88" mass="9318">MSDSGAGGRLSRYIRLSPDRHPEDRSSSWSRTHPEAPPPAGRLLPGGGSAASCSPETRFNAGLDHSRPGGACRPEPLWSSGPEAVWIL</sequence>
<feature type="compositionally biased region" description="Basic and acidic residues" evidence="1">
    <location>
        <begin position="17"/>
        <end position="26"/>
    </location>
</feature>
<name>A0A4Z2FBN3_9TELE</name>
<dbReference type="EMBL" id="SRLO01001359">
    <property type="protein sequence ID" value="TNN38577.1"/>
    <property type="molecule type" value="Genomic_DNA"/>
</dbReference>
<evidence type="ECO:0000313" key="2">
    <source>
        <dbReference type="EMBL" id="TNN38577.1"/>
    </source>
</evidence>
<dbReference type="Proteomes" id="UP000314294">
    <property type="component" value="Unassembled WGS sequence"/>
</dbReference>
<gene>
    <name evidence="2" type="ORF">EYF80_051240</name>
</gene>
<dbReference type="AlphaFoldDB" id="A0A4Z2FBN3"/>
<keyword evidence="3" id="KW-1185">Reference proteome</keyword>
<protein>
    <submittedName>
        <fullName evidence="2">Uncharacterized protein</fullName>
    </submittedName>
</protein>
<organism evidence="2 3">
    <name type="scientific">Liparis tanakae</name>
    <name type="common">Tanaka's snailfish</name>
    <dbReference type="NCBI Taxonomy" id="230148"/>
    <lineage>
        <taxon>Eukaryota</taxon>
        <taxon>Metazoa</taxon>
        <taxon>Chordata</taxon>
        <taxon>Craniata</taxon>
        <taxon>Vertebrata</taxon>
        <taxon>Euteleostomi</taxon>
        <taxon>Actinopterygii</taxon>
        <taxon>Neopterygii</taxon>
        <taxon>Teleostei</taxon>
        <taxon>Neoteleostei</taxon>
        <taxon>Acanthomorphata</taxon>
        <taxon>Eupercaria</taxon>
        <taxon>Perciformes</taxon>
        <taxon>Cottioidei</taxon>
        <taxon>Cottales</taxon>
        <taxon>Liparidae</taxon>
        <taxon>Liparis</taxon>
    </lineage>
</organism>
<accession>A0A4Z2FBN3</accession>
<reference evidence="2 3" key="1">
    <citation type="submission" date="2019-03" db="EMBL/GenBank/DDBJ databases">
        <title>First draft genome of Liparis tanakae, snailfish: a comprehensive survey of snailfish specific genes.</title>
        <authorList>
            <person name="Kim W."/>
            <person name="Song I."/>
            <person name="Jeong J.-H."/>
            <person name="Kim D."/>
            <person name="Kim S."/>
            <person name="Ryu S."/>
            <person name="Song J.Y."/>
            <person name="Lee S.K."/>
        </authorList>
    </citation>
    <scope>NUCLEOTIDE SEQUENCE [LARGE SCALE GENOMIC DNA]</scope>
    <source>
        <tissue evidence="2">Muscle</tissue>
    </source>
</reference>
<feature type="region of interest" description="Disordered" evidence="1">
    <location>
        <begin position="1"/>
        <end position="75"/>
    </location>
</feature>
<comment type="caution">
    <text evidence="2">The sequence shown here is derived from an EMBL/GenBank/DDBJ whole genome shotgun (WGS) entry which is preliminary data.</text>
</comment>
<proteinExistence type="predicted"/>
<evidence type="ECO:0000313" key="3">
    <source>
        <dbReference type="Proteomes" id="UP000314294"/>
    </source>
</evidence>